<feature type="compositionally biased region" description="Polar residues" evidence="1">
    <location>
        <begin position="593"/>
        <end position="606"/>
    </location>
</feature>
<accession>A0ABR4MJB7</accession>
<feature type="region of interest" description="Disordered" evidence="1">
    <location>
        <begin position="391"/>
        <end position="524"/>
    </location>
</feature>
<dbReference type="GeneID" id="98118480"/>
<gene>
    <name evidence="3" type="ORF">HOO65_040704</name>
</gene>
<feature type="compositionally biased region" description="Polar residues" evidence="1">
    <location>
        <begin position="451"/>
        <end position="463"/>
    </location>
</feature>
<feature type="region of interest" description="Disordered" evidence="1">
    <location>
        <begin position="1276"/>
        <end position="1316"/>
    </location>
</feature>
<keyword evidence="2" id="KW-1133">Transmembrane helix</keyword>
<comment type="caution">
    <text evidence="3">The sequence shown here is derived from an EMBL/GenBank/DDBJ whole genome shotgun (WGS) entry which is preliminary data.</text>
</comment>
<evidence type="ECO:0000256" key="2">
    <source>
        <dbReference type="SAM" id="Phobius"/>
    </source>
</evidence>
<feature type="region of interest" description="Disordered" evidence="1">
    <location>
        <begin position="654"/>
        <end position="693"/>
    </location>
</feature>
<feature type="compositionally biased region" description="Polar residues" evidence="1">
    <location>
        <begin position="473"/>
        <end position="486"/>
    </location>
</feature>
<proteinExistence type="predicted"/>
<feature type="transmembrane region" description="Helical" evidence="2">
    <location>
        <begin position="192"/>
        <end position="211"/>
    </location>
</feature>
<feature type="compositionally biased region" description="Basic and acidic residues" evidence="1">
    <location>
        <begin position="421"/>
        <end position="437"/>
    </location>
</feature>
<dbReference type="EMBL" id="JABSNW010000004">
    <property type="protein sequence ID" value="KAL2888367.1"/>
    <property type="molecule type" value="Genomic_DNA"/>
</dbReference>
<evidence type="ECO:0000313" key="3">
    <source>
        <dbReference type="EMBL" id="KAL2888367.1"/>
    </source>
</evidence>
<feature type="compositionally biased region" description="Polar residues" evidence="1">
    <location>
        <begin position="763"/>
        <end position="773"/>
    </location>
</feature>
<organism evidence="3 4">
    <name type="scientific">Ceratocystis lukuohia</name>
    <dbReference type="NCBI Taxonomy" id="2019550"/>
    <lineage>
        <taxon>Eukaryota</taxon>
        <taxon>Fungi</taxon>
        <taxon>Dikarya</taxon>
        <taxon>Ascomycota</taxon>
        <taxon>Pezizomycotina</taxon>
        <taxon>Sordariomycetes</taxon>
        <taxon>Hypocreomycetidae</taxon>
        <taxon>Microascales</taxon>
        <taxon>Ceratocystidaceae</taxon>
        <taxon>Ceratocystis</taxon>
    </lineage>
</organism>
<feature type="region of interest" description="Disordered" evidence="1">
    <location>
        <begin position="974"/>
        <end position="993"/>
    </location>
</feature>
<feature type="region of interest" description="Disordered" evidence="1">
    <location>
        <begin position="254"/>
        <end position="285"/>
    </location>
</feature>
<feature type="region of interest" description="Disordered" evidence="1">
    <location>
        <begin position="577"/>
        <end position="629"/>
    </location>
</feature>
<dbReference type="RefSeq" id="XP_070859547.1">
    <property type="nucleotide sequence ID" value="XM_071002455.1"/>
</dbReference>
<feature type="region of interest" description="Disordered" evidence="1">
    <location>
        <begin position="763"/>
        <end position="782"/>
    </location>
</feature>
<feature type="transmembrane region" description="Helical" evidence="2">
    <location>
        <begin position="6"/>
        <end position="27"/>
    </location>
</feature>
<evidence type="ECO:0000313" key="4">
    <source>
        <dbReference type="Proteomes" id="UP001610728"/>
    </source>
</evidence>
<feature type="compositionally biased region" description="Acidic residues" evidence="1">
    <location>
        <begin position="1278"/>
        <end position="1305"/>
    </location>
</feature>
<feature type="region of interest" description="Disordered" evidence="1">
    <location>
        <begin position="1175"/>
        <end position="1195"/>
    </location>
</feature>
<reference evidence="3 4" key="1">
    <citation type="submission" date="2020-05" db="EMBL/GenBank/DDBJ databases">
        <title>Ceratocystis lukuohia genome.</title>
        <authorList>
            <person name="Harrington T.C."/>
            <person name="Kim K."/>
            <person name="Mayers C.G."/>
        </authorList>
    </citation>
    <scope>NUCLEOTIDE SEQUENCE [LARGE SCALE GENOMIC DNA]</scope>
    <source>
        <strain evidence="3 4">C4212</strain>
    </source>
</reference>
<keyword evidence="2" id="KW-0812">Transmembrane</keyword>
<sequence length="1953" mass="214384">MADTGPISSSFSLGILLQSAIGLVGLYTKNHSTRIWNDGPRLALMTMTIAGGAWSQMQFMAFMIPPTICQPIITFGNIADQITRIAAIQFMIWTATNVPTPILPKKSMLGSIMRQMFILTRIVLGFVYCGFVRPNFVPQCAAVSTVPGPLPEVLLGVDALVVLYALFKFIMSSARKNPDKKSNERRTRKGSIAFSIGFIIWTASSVLMIMATPGTIILLRVALPATGLTVLLAIVSNFGLALLPNSFIKGNESKYPEAPSPRDFPSSAAGRDIASRGSVGSVATSNYPPSRYEDLKARQASLRGASFEMNNLSSTSSSAQYQYRIEGASGSYYSGQTDMSTSMSIPKRAALSRNLTKGKVTISQPVMQLNEFGENPLDKIATMDLKAAAQAEALRRQQQQQRGAAAGASSSSEGGFQRSRPSIDERVRVMSVLREDSEPVPSPRRLGDIQNAHSTSSQLSPGSSEVMRRRSPRTTSVMQEQTSAQTYVAGAAPPRRPSRSDDPEPLASVAPSQLPNHPYRGLQNHDVANGTQEAQPVAVPMEDPTVMLIQNFQYDNPAVVENIMLDASNKLMKRLPPVKSQEREASANDMISPGQTDEQGQGSADQETPIVHRPRPIPRNGNGDRPIFPAELPISHLRLRSPDSNRKSQLLDQIPASPSQLPPLPEIPPALIISNPKRSAPGGKARPLPNNTRSMSFKEKMDLLYRSDNKVARSANAAPHMPAHSMPAAPISPTDSLISASTAGMLYQLKDIIPPIPTRELNNSVYSRSSGSRTAVEDSRRRSSPVLPALNIVHRMSEFNDQPDDASTVYGDSAVTPHHSNDLRDDWFTAVFPENTANSSTQQEEQEQQVPEVIEEEVPMILETRFHQQLGEECPTFTHRKSNSLSRKKIPPAPILVGTDAMRQNTILRAAQPSPLESPDHALREIQAQLLRIEQGGGSAIDRDDRRALLDNLEKEIGAQENHWLQLHNNVRDSSSTLRTSPSRNHASMLDMEKSKSRVISPFAPKLSSRLLRHQEAVHPELHMDSRGFINISMSQLGSPTPPETDDEASDSEILVIRAPSIRHDSRFLAIPGPARSVAPSPRLMMQVVCRLWTASAARPLSPDGWSGLWQPAPAPVQRDSIFESLAVNTVRPKPRLSSESSFPLNSKHLWSPPPQIAFAPSLLWAPRVEEPPENFYQHQKRERPPTLRPPRRSRRITVLPDILEEPKPLPNKRDTLGIFQFPWGETSDSANVQITATNMFMTMPGAMGGTGDYGAFLAGAVPNMDSGNGYFGGSYFDDYENEESDDDTGSIYDDSDAEYDDEQEEHVGDETATTGENFDESMLQEIATMLKSNQNQLPHHSSLLPLSSNEPFYFEQRQPQQPQVNSDLYIGDGEFVFETLSSDSSRYGDSEDEVEEEDYIEGYALENVTEEEEESEAYEDEEDEEEVPFIFQDRDSFAIALDQANFPDVPKSALMPIPVTYSLDTPKTHSMLWGKTYVQRVSFGLPQPATLWDMYLDVASEQFSTLPKPPRVIQDSGHELQINSEEMWQQAPVLPQPSALLWAPPKTAPPRHMMWSPPSIVIPKSFGLKQLSASWDMHIAAVAETHPKSHTTGLRLLGDEMSIKSSMLWAPKKASAKVSLLWSAPALAAPKKLGLKHIGPSWELHVAATALISPASRAPSKLADELSIKSSSLWVPKKAAPPSHMLWSLPSIKPTEALGLKQLSASWDKSMAAVISIPTAARVAVSRPFGEDMSITSSTLWAPTKKSVSNKPHLWAKPVPVSSSTLGLPQPSIWPKDETFNGIRKPRIPSTEALPAIESSSTWSTPKKQPAQPNWLSAIPPSSATPSQHIYRDTTPADWQAALDEAIFLSLANRHLIKCATPIDWDNALSVARTASAGTAGLWTWAPSATSASSEPAFAVEPLASSPATVRRRAPLPADLPLVPDSELRGQTLWRTQSSTRQLVNWLETMSN</sequence>
<feature type="transmembrane region" description="Helical" evidence="2">
    <location>
        <begin position="116"/>
        <end position="133"/>
    </location>
</feature>
<dbReference type="Proteomes" id="UP001610728">
    <property type="component" value="Unassembled WGS sequence"/>
</dbReference>
<keyword evidence="2" id="KW-0472">Membrane</keyword>
<feature type="compositionally biased region" description="Low complexity" evidence="1">
    <location>
        <begin position="391"/>
        <end position="415"/>
    </location>
</feature>
<keyword evidence="4" id="KW-1185">Reference proteome</keyword>
<name>A0ABR4MJB7_9PEZI</name>
<evidence type="ECO:0000256" key="1">
    <source>
        <dbReference type="SAM" id="MobiDB-lite"/>
    </source>
</evidence>
<feature type="compositionally biased region" description="Polar residues" evidence="1">
    <location>
        <begin position="974"/>
        <end position="986"/>
    </location>
</feature>
<feature type="transmembrane region" description="Helical" evidence="2">
    <location>
        <begin position="153"/>
        <end position="171"/>
    </location>
</feature>
<protein>
    <submittedName>
        <fullName evidence="3">Uncharacterized protein</fullName>
    </submittedName>
</protein>